<dbReference type="InterPro" id="IPR033725">
    <property type="entry name" value="LIM1_prickle"/>
</dbReference>
<dbReference type="CDD" id="cd09418">
    <property type="entry name" value="LIM2_Prickle"/>
    <property type="match status" value="1"/>
</dbReference>
<dbReference type="CDD" id="cd09827">
    <property type="entry name" value="PET_Prickle"/>
    <property type="match status" value="1"/>
</dbReference>
<keyword evidence="3" id="KW-0677">Repeat</keyword>
<dbReference type="InterPro" id="IPR047120">
    <property type="entry name" value="Pk/Esn/Tes"/>
</dbReference>
<evidence type="ECO:0000256" key="1">
    <source>
        <dbReference type="ARBA" id="ARBA00008268"/>
    </source>
</evidence>
<dbReference type="Gene3D" id="2.10.110.10">
    <property type="entry name" value="Cysteine Rich Protein"/>
    <property type="match status" value="3"/>
</dbReference>
<feature type="domain" description="PET" evidence="9">
    <location>
        <begin position="412"/>
        <end position="520"/>
    </location>
</feature>
<proteinExistence type="inferred from homology"/>
<dbReference type="InterPro" id="IPR033726">
    <property type="entry name" value="LIM2_prickle"/>
</dbReference>
<keyword evidence="11" id="KW-1185">Reference proteome</keyword>
<dbReference type="PROSITE" id="PS51303">
    <property type="entry name" value="PET"/>
    <property type="match status" value="1"/>
</dbReference>
<evidence type="ECO:0000313" key="11">
    <source>
        <dbReference type="Proteomes" id="UP001153292"/>
    </source>
</evidence>
<dbReference type="InterPro" id="IPR033727">
    <property type="entry name" value="LIM3_prickle"/>
</dbReference>
<dbReference type="PANTHER" id="PTHR24211">
    <property type="entry name" value="LIM DOMAIN-CONTAINING PROTEIN"/>
    <property type="match status" value="1"/>
</dbReference>
<feature type="compositionally biased region" description="Pro residues" evidence="7">
    <location>
        <begin position="289"/>
        <end position="307"/>
    </location>
</feature>
<dbReference type="PROSITE" id="PS00478">
    <property type="entry name" value="LIM_DOMAIN_1"/>
    <property type="match status" value="1"/>
</dbReference>
<feature type="region of interest" description="Disordered" evidence="7">
    <location>
        <begin position="367"/>
        <end position="397"/>
    </location>
</feature>
<sequence length="936" mass="104089">MSATATRHVKASNSANILMCKQWWKVCWMYGDQEKYYRQLYGRRKLNNINADILNFDMDVKRPGAQITELTDDFFEDNQNHEIEPAPDEANTANSPKDYTFGVESEPIYGFDAQTTWQRDQRRQPIQQNYDEYINTADLDQILGTSLSGNSIKSMLENGLPLQSKSKPQLIDSKEEILRNGNTFGKTSKTVCRTRKGALVTEESEISTDGKTLANFKFQRSTVKTGPNKVKESLQPLKEDAVLDECLRKKCVGDLLTTTTTTLVTVSQTSVTCCNEPVCRNCVVSPTGSSPPPLHENASSPPPPAPSSPITSPRLLPPLPSPQPSHSSSASQSNSPHPYSYPNFRRSQPVQSQNYSEYNLLHSHSVSQLNQPGQSYQSPQSPQSAMSLSPHPIPQGKFRGLLEHAERLMKPGDPHRHSQSDDDSGCALEEYTWVPPGLRPEQVHLYFSALPEDKVPYVNSVGERYRLKQLLQQLPPQDNEVRYCHALSDEERKELRLFSAQRKREALGRGQARQLHAPIACERCEESMSAGDMCVSAARAGPSARWHPACFVCSSCQELLVDLVYFWRDGRLYCGRHHAETLKPRCSACDEIILADECTEAEGRAWHMKHFACAECSRQLGGQRYIMREARPYCLPCFDGCFAEYCDACGEPVGVDQGQMSHEGQHWHATERCFACHTCRASLLGRPFLPRKGAIFCSIACSKGEPPTPSDSSGPGPRAARGPRPRKAPSPKSPPRTPQREPSPPIDADSEPSCSLAPESPPPHPPPPPHACLSLDRALADLRMEQSMTEHQIQPSPTSEEPREDETPEDWKPPHPVEAQAVVTPGHSSSMPELTLVDGKSSRKPRGGRTVRFCGDDNEAFEPDEPTRKEKVRDEDASSYCSTCSSSSSSAESYTLPTRRAYGGVRISYVPNDAVACAKRERQRKNAQNDKNCIIS</sequence>
<dbReference type="Proteomes" id="UP001153292">
    <property type="component" value="Chromosome 19"/>
</dbReference>
<feature type="compositionally biased region" description="Low complexity" evidence="7">
    <location>
        <begin position="324"/>
        <end position="340"/>
    </location>
</feature>
<evidence type="ECO:0000259" key="9">
    <source>
        <dbReference type="PROSITE" id="PS51303"/>
    </source>
</evidence>
<protein>
    <recommendedName>
        <fullName evidence="12">Protein prickle</fullName>
    </recommendedName>
</protein>
<feature type="compositionally biased region" description="Basic and acidic residues" evidence="7">
    <location>
        <begin position="865"/>
        <end position="876"/>
    </location>
</feature>
<feature type="compositionally biased region" description="Low complexity" evidence="7">
    <location>
        <begin position="710"/>
        <end position="720"/>
    </location>
</feature>
<keyword evidence="5 6" id="KW-0440">LIM domain</keyword>
<dbReference type="CDD" id="cd09420">
    <property type="entry name" value="LIM3_Prickle"/>
    <property type="match status" value="1"/>
</dbReference>
<evidence type="ECO:0000259" key="8">
    <source>
        <dbReference type="PROSITE" id="PS50023"/>
    </source>
</evidence>
<name>A0ABN8L9B8_CHISP</name>
<dbReference type="PANTHER" id="PTHR24211:SF20">
    <property type="entry name" value="PROTEIN ESPINAS-RELATED"/>
    <property type="match status" value="1"/>
</dbReference>
<feature type="compositionally biased region" description="Low complexity" evidence="7">
    <location>
        <begin position="878"/>
        <end position="895"/>
    </location>
</feature>
<keyword evidence="4 6" id="KW-0862">Zinc</keyword>
<dbReference type="InterPro" id="IPR001781">
    <property type="entry name" value="Znf_LIM"/>
</dbReference>
<evidence type="ECO:0000256" key="6">
    <source>
        <dbReference type="PROSITE-ProRule" id="PRU00125"/>
    </source>
</evidence>
<feature type="region of interest" description="Disordered" evidence="7">
    <location>
        <begin position="704"/>
        <end position="895"/>
    </location>
</feature>
<evidence type="ECO:0000256" key="3">
    <source>
        <dbReference type="ARBA" id="ARBA00022737"/>
    </source>
</evidence>
<dbReference type="CDD" id="cd09415">
    <property type="entry name" value="LIM1_Prickle"/>
    <property type="match status" value="1"/>
</dbReference>
<evidence type="ECO:0000256" key="4">
    <source>
        <dbReference type="ARBA" id="ARBA00022833"/>
    </source>
</evidence>
<feature type="compositionally biased region" description="Pro residues" evidence="7">
    <location>
        <begin position="731"/>
        <end position="745"/>
    </location>
</feature>
<keyword evidence="2 6" id="KW-0479">Metal-binding</keyword>
<evidence type="ECO:0008006" key="12">
    <source>
        <dbReference type="Google" id="ProtNLM"/>
    </source>
</evidence>
<feature type="compositionally biased region" description="Polar residues" evidence="7">
    <location>
        <begin position="786"/>
        <end position="799"/>
    </location>
</feature>
<evidence type="ECO:0000313" key="10">
    <source>
        <dbReference type="EMBL" id="CAH2984343.1"/>
    </source>
</evidence>
<dbReference type="SMART" id="SM00132">
    <property type="entry name" value="LIM"/>
    <property type="match status" value="3"/>
</dbReference>
<dbReference type="Pfam" id="PF00412">
    <property type="entry name" value="LIM"/>
    <property type="match status" value="3"/>
</dbReference>
<feature type="region of interest" description="Disordered" evidence="7">
    <location>
        <begin position="287"/>
        <end position="352"/>
    </location>
</feature>
<gene>
    <name evidence="10" type="ORF">CHILSU_LOCUS4307</name>
</gene>
<feature type="compositionally biased region" description="Pro residues" evidence="7">
    <location>
        <begin position="759"/>
        <end position="770"/>
    </location>
</feature>
<dbReference type="PROSITE" id="PS50023">
    <property type="entry name" value="LIM_DOMAIN_2"/>
    <property type="match status" value="2"/>
</dbReference>
<dbReference type="InterPro" id="IPR010442">
    <property type="entry name" value="PET_domain"/>
</dbReference>
<dbReference type="InterPro" id="IPR033723">
    <property type="entry name" value="PET_prickle"/>
</dbReference>
<organism evidence="10 11">
    <name type="scientific">Chilo suppressalis</name>
    <name type="common">Asiatic rice borer moth</name>
    <dbReference type="NCBI Taxonomy" id="168631"/>
    <lineage>
        <taxon>Eukaryota</taxon>
        <taxon>Metazoa</taxon>
        <taxon>Ecdysozoa</taxon>
        <taxon>Arthropoda</taxon>
        <taxon>Hexapoda</taxon>
        <taxon>Insecta</taxon>
        <taxon>Pterygota</taxon>
        <taxon>Neoptera</taxon>
        <taxon>Endopterygota</taxon>
        <taxon>Lepidoptera</taxon>
        <taxon>Glossata</taxon>
        <taxon>Ditrysia</taxon>
        <taxon>Pyraloidea</taxon>
        <taxon>Crambidae</taxon>
        <taxon>Crambinae</taxon>
        <taxon>Chilo</taxon>
    </lineage>
</organism>
<evidence type="ECO:0000256" key="5">
    <source>
        <dbReference type="ARBA" id="ARBA00023038"/>
    </source>
</evidence>
<comment type="similarity">
    <text evidence="1">Belongs to the prickle / espinas / testin family.</text>
</comment>
<accession>A0ABN8L9B8</accession>
<reference evidence="10" key="1">
    <citation type="submission" date="2021-12" db="EMBL/GenBank/DDBJ databases">
        <authorList>
            <person name="King R."/>
        </authorList>
    </citation>
    <scope>NUCLEOTIDE SEQUENCE</scope>
</reference>
<feature type="domain" description="LIM zinc-binding" evidence="8">
    <location>
        <begin position="584"/>
        <end position="644"/>
    </location>
</feature>
<evidence type="ECO:0000256" key="7">
    <source>
        <dbReference type="SAM" id="MobiDB-lite"/>
    </source>
</evidence>
<feature type="domain" description="LIM zinc-binding" evidence="8">
    <location>
        <begin position="519"/>
        <end position="583"/>
    </location>
</feature>
<evidence type="ECO:0000256" key="2">
    <source>
        <dbReference type="ARBA" id="ARBA00022723"/>
    </source>
</evidence>
<feature type="compositionally biased region" description="Low complexity" evidence="7">
    <location>
        <begin position="371"/>
        <end position="390"/>
    </location>
</feature>
<dbReference type="EMBL" id="OU963912">
    <property type="protein sequence ID" value="CAH2984343.1"/>
    <property type="molecule type" value="Genomic_DNA"/>
</dbReference>
<dbReference type="SUPFAM" id="SSF57716">
    <property type="entry name" value="Glucocorticoid receptor-like (DNA-binding domain)"/>
    <property type="match status" value="2"/>
</dbReference>
<dbReference type="Pfam" id="PF06297">
    <property type="entry name" value="PET"/>
    <property type="match status" value="1"/>
</dbReference>